<feature type="domain" description="DUF8040" evidence="1">
    <location>
        <begin position="50"/>
        <end position="106"/>
    </location>
</feature>
<name>A0AAV0DYF5_9ASTE</name>
<evidence type="ECO:0000313" key="2">
    <source>
        <dbReference type="EMBL" id="CAH9112843.1"/>
    </source>
</evidence>
<keyword evidence="3" id="KW-1185">Reference proteome</keyword>
<feature type="non-terminal residue" evidence="2">
    <location>
        <position position="106"/>
    </location>
</feature>
<dbReference type="InterPro" id="IPR058353">
    <property type="entry name" value="DUF8040"/>
</dbReference>
<proteinExistence type="predicted"/>
<gene>
    <name evidence="2" type="ORF">CEPIT_LOCUS20077</name>
</gene>
<dbReference type="EMBL" id="CAMAPF010000201">
    <property type="protein sequence ID" value="CAH9112843.1"/>
    <property type="molecule type" value="Genomic_DNA"/>
</dbReference>
<comment type="caution">
    <text evidence="2">The sequence shown here is derived from an EMBL/GenBank/DDBJ whole genome shotgun (WGS) entry which is preliminary data.</text>
</comment>
<evidence type="ECO:0000259" key="1">
    <source>
        <dbReference type="Pfam" id="PF26138"/>
    </source>
</evidence>
<reference evidence="2" key="1">
    <citation type="submission" date="2022-07" db="EMBL/GenBank/DDBJ databases">
        <authorList>
            <person name="Macas J."/>
            <person name="Novak P."/>
            <person name="Neumann P."/>
        </authorList>
    </citation>
    <scope>NUCLEOTIDE SEQUENCE</scope>
</reference>
<dbReference type="Pfam" id="PF26138">
    <property type="entry name" value="DUF8040"/>
    <property type="match status" value="1"/>
</dbReference>
<organism evidence="2 3">
    <name type="scientific">Cuscuta epithymum</name>
    <dbReference type="NCBI Taxonomy" id="186058"/>
    <lineage>
        <taxon>Eukaryota</taxon>
        <taxon>Viridiplantae</taxon>
        <taxon>Streptophyta</taxon>
        <taxon>Embryophyta</taxon>
        <taxon>Tracheophyta</taxon>
        <taxon>Spermatophyta</taxon>
        <taxon>Magnoliopsida</taxon>
        <taxon>eudicotyledons</taxon>
        <taxon>Gunneridae</taxon>
        <taxon>Pentapetalae</taxon>
        <taxon>asterids</taxon>
        <taxon>lamiids</taxon>
        <taxon>Solanales</taxon>
        <taxon>Convolvulaceae</taxon>
        <taxon>Cuscuteae</taxon>
        <taxon>Cuscuta</taxon>
        <taxon>Cuscuta subgen. Cuscuta</taxon>
    </lineage>
</organism>
<dbReference type="AlphaFoldDB" id="A0AAV0DYF5"/>
<accession>A0AAV0DYF5</accession>
<dbReference type="Proteomes" id="UP001152523">
    <property type="component" value="Unassembled WGS sequence"/>
</dbReference>
<sequence>MDDTYIIIRKLILIKEYLDDDDEFWDLVACTTSYMYVYFMNHIYKEHCMTSYLTGQRWMDELLYGHEKRCFNAFRMNPSTFRQLCADLETKYGLVASSRMSTLEKL</sequence>
<protein>
    <recommendedName>
        <fullName evidence="1">DUF8040 domain-containing protein</fullName>
    </recommendedName>
</protein>
<evidence type="ECO:0000313" key="3">
    <source>
        <dbReference type="Proteomes" id="UP001152523"/>
    </source>
</evidence>